<dbReference type="SUPFAM" id="SSF54001">
    <property type="entry name" value="Cysteine proteinases"/>
    <property type="match status" value="1"/>
</dbReference>
<keyword evidence="4" id="KW-0234">DNA repair</keyword>
<dbReference type="STRING" id="1611254.A0A2G5UCW1"/>
<keyword evidence="11" id="KW-1185">Reference proteome</keyword>
<dbReference type="Pfam" id="PF10405">
    <property type="entry name" value="BHD_3"/>
    <property type="match status" value="1"/>
</dbReference>
<feature type="region of interest" description="Disordered" evidence="6">
    <location>
        <begin position="1088"/>
        <end position="1160"/>
    </location>
</feature>
<dbReference type="GO" id="GO:0006289">
    <property type="term" value="P:nucleotide-excision repair"/>
    <property type="evidence" value="ECO:0007669"/>
    <property type="project" value="InterPro"/>
</dbReference>
<dbReference type="SMART" id="SM01030">
    <property type="entry name" value="BHD_1"/>
    <property type="match status" value="1"/>
</dbReference>
<feature type="region of interest" description="Disordered" evidence="6">
    <location>
        <begin position="479"/>
        <end position="515"/>
    </location>
</feature>
<dbReference type="GO" id="GO:0006298">
    <property type="term" value="P:mismatch repair"/>
    <property type="evidence" value="ECO:0007669"/>
    <property type="project" value="TreeGrafter"/>
</dbReference>
<feature type="compositionally biased region" description="Basic and acidic residues" evidence="6">
    <location>
        <begin position="302"/>
        <end position="318"/>
    </location>
</feature>
<comment type="similarity">
    <text evidence="2">Belongs to the XPC family.</text>
</comment>
<dbReference type="Gene3D" id="3.90.260.10">
    <property type="entry name" value="Transglutaminase-like"/>
    <property type="match status" value="1"/>
</dbReference>
<evidence type="ECO:0000313" key="11">
    <source>
        <dbReference type="Proteomes" id="UP000230233"/>
    </source>
</evidence>
<evidence type="ECO:0000256" key="6">
    <source>
        <dbReference type="SAM" id="MobiDB-lite"/>
    </source>
</evidence>
<dbReference type="InterPro" id="IPR004583">
    <property type="entry name" value="DNA_repair_Rad4"/>
</dbReference>
<evidence type="ECO:0008006" key="12">
    <source>
        <dbReference type="Google" id="ProtNLM"/>
    </source>
</evidence>
<comment type="subcellular location">
    <subcellularLocation>
        <location evidence="1">Nucleus</location>
    </subcellularLocation>
</comment>
<feature type="compositionally biased region" description="Basic residues" evidence="6">
    <location>
        <begin position="1099"/>
        <end position="1112"/>
    </location>
</feature>
<dbReference type="Gene3D" id="2.20.20.110">
    <property type="entry name" value="Rad4, beta-hairpin domain BHD1"/>
    <property type="match status" value="1"/>
</dbReference>
<dbReference type="OrthoDB" id="300780at2759"/>
<feature type="compositionally biased region" description="Polar residues" evidence="6">
    <location>
        <begin position="10"/>
        <end position="21"/>
    </location>
</feature>
<accession>A0A2G5UCW1</accession>
<dbReference type="InterPro" id="IPR038765">
    <property type="entry name" value="Papain-like_cys_pep_sf"/>
</dbReference>
<gene>
    <name evidence="10" type="primary">Cnig_chr_IV.g15972</name>
    <name evidence="10" type="ORF">B9Z55_015972</name>
</gene>
<feature type="compositionally biased region" description="Low complexity" evidence="6">
    <location>
        <begin position="153"/>
        <end position="184"/>
    </location>
</feature>
<protein>
    <recommendedName>
        <fullName evidence="12">Rad4 beta-hairpin domain-containing protein</fullName>
    </recommendedName>
</protein>
<feature type="compositionally biased region" description="Basic and acidic residues" evidence="6">
    <location>
        <begin position="711"/>
        <end position="729"/>
    </location>
</feature>
<dbReference type="InterPro" id="IPR018328">
    <property type="entry name" value="Rad4_beta-hairpin_dom3"/>
</dbReference>
<dbReference type="Pfam" id="PF10404">
    <property type="entry name" value="BHD_2"/>
    <property type="match status" value="1"/>
</dbReference>
<organism evidence="10 11">
    <name type="scientific">Caenorhabditis nigoni</name>
    <dbReference type="NCBI Taxonomy" id="1611254"/>
    <lineage>
        <taxon>Eukaryota</taxon>
        <taxon>Metazoa</taxon>
        <taxon>Ecdysozoa</taxon>
        <taxon>Nematoda</taxon>
        <taxon>Chromadorea</taxon>
        <taxon>Rhabditida</taxon>
        <taxon>Rhabditina</taxon>
        <taxon>Rhabditomorpha</taxon>
        <taxon>Rhabditoidea</taxon>
        <taxon>Rhabditidae</taxon>
        <taxon>Peloderinae</taxon>
        <taxon>Caenorhabditis</taxon>
    </lineage>
</organism>
<dbReference type="AlphaFoldDB" id="A0A2G5UCW1"/>
<evidence type="ECO:0000259" key="8">
    <source>
        <dbReference type="SMART" id="SM01031"/>
    </source>
</evidence>
<sequence>METRRRSARLQLQTQNSQNVDSPPIVALEEPKKPRGKQPKKNEEKPPMAAKTAPKKRPRAPPKRRDLASPTPEDLGDVVENIQKTSTPPKKHALSESSSSEDEEHVSTSKVAPKAAKTLQKTSKSPEVVPEDSDARKIAKTEESDDNMETDAPEAAPESSKAPTAAPKSTSSRPSKYAQNSAKNSQKKSKSPEDVPEDSDAEEAAKDEESDGEMEIDTPEAAPTAPKRAQNALEASKSTSSRPRRSIATFKRVSYAPKDHLAGIDEMSSSSSDEASDSDDVMDSEEPKKNPNPQKRGGSRIQQKEVPKKRSKAFKIESEESSSDSYESGESEESENDDSEATGPSSRSAPAKKGRFGASKGKSSKSKGSDQKDAHWPKCSKASIARKTGNPKNSKNVKSGLRMAVKQKPPQPWKKNLANYEADRKLAKGERRMLEYRVVAHAYARGKVEEVSYDECFKIHENMKKAYFEGRKIIDALEPEKLGGGGDKKHRKHESQQKRESSDDQESSEDEWEEMEHFHPVLDDNIEVSIDHEANGDEEEGVEKDWWVVYLRQEVNRKIREAWENTHKVHLLCYMAHLKQVVKTALDESLVPSLMMSQLPNGYLKYTGEIIPIDVMTNLVKWYTDAFRPLNGVISVAAIEQDLSDGHEARFPETTRLTALVNGKCYETDLDRATLLFCLLRGLEATCRIVVNARTIPRRWDKNQQKELQKEMDKFKELSRSRSQTPKEEEDKEPSTSSDSKKAKKATKRKEERNYWVEYWQPFEKRWICIDPLHKTVDEPLTIHEDATSPISYVFGIDHRYGICELSQRYAMDCVKQEFRRRRCDPKWLAWTLSLRPFAANAERAKWEAMQLREELVKRPLPTTMSEFKNHPLYVLEKDLLKFEAIYPPPKSQKPLGQIRGHNVYPRSCVFTLQGENNWLKLARSVKIGEEPYKVVKARPNPKIPVEDREDQFLNVYGYWQTEEYRRPALKNGKIPHNDYGNVYMFQPNMCPLECVHLKLPGLVQLSRKLNKQCVPAVVGWAFDGGFTHPVIDGAIVLEKDAPLFRREWEKLEEGKAEREENARVERIHENWKKLIKGMLRLNYVRKQFGHNHPQNPEKKKKAQKTSEKKKKAVEDVEMDSDDGGAGPSEPPPRHEIIDNSEKMGPLAGFSLDDFINKKK</sequence>
<dbReference type="FunFam" id="3.30.70.2460:FF:000001">
    <property type="entry name" value="DNA repair protein Rad4 family"/>
    <property type="match status" value="1"/>
</dbReference>
<dbReference type="InterPro" id="IPR042488">
    <property type="entry name" value="Rad4_BHD3_sf"/>
</dbReference>
<dbReference type="PANTHER" id="PTHR12135">
    <property type="entry name" value="DNA REPAIR PROTEIN XP-C / RAD4"/>
    <property type="match status" value="1"/>
</dbReference>
<dbReference type="InterPro" id="IPR018325">
    <property type="entry name" value="Rad4/PNGase_transGLS-fold"/>
</dbReference>
<feature type="domain" description="Rad4 beta-hairpin" evidence="7">
    <location>
        <begin position="857"/>
        <end position="911"/>
    </location>
</feature>
<feature type="domain" description="Rad4 beta-hairpin" evidence="8">
    <location>
        <begin position="913"/>
        <end position="968"/>
    </location>
</feature>
<dbReference type="Proteomes" id="UP000230233">
    <property type="component" value="Chromosome IV"/>
</dbReference>
<feature type="region of interest" description="Disordered" evidence="6">
    <location>
        <begin position="1"/>
        <end position="418"/>
    </location>
</feature>
<dbReference type="GO" id="GO:0005737">
    <property type="term" value="C:cytoplasm"/>
    <property type="evidence" value="ECO:0007669"/>
    <property type="project" value="TreeGrafter"/>
</dbReference>
<evidence type="ECO:0000259" key="9">
    <source>
        <dbReference type="SMART" id="SM01032"/>
    </source>
</evidence>
<feature type="compositionally biased region" description="Basic and acidic residues" evidence="6">
    <location>
        <begin position="133"/>
        <end position="142"/>
    </location>
</feature>
<dbReference type="PANTHER" id="PTHR12135:SF0">
    <property type="entry name" value="DNA REPAIR PROTEIN COMPLEMENTING XP-C CELLS"/>
    <property type="match status" value="1"/>
</dbReference>
<feature type="compositionally biased region" description="Basic residues" evidence="6">
    <location>
        <begin position="53"/>
        <end position="62"/>
    </location>
</feature>
<comment type="caution">
    <text evidence="10">The sequence shown here is derived from an EMBL/GenBank/DDBJ whole genome shotgun (WGS) entry which is preliminary data.</text>
</comment>
<feature type="compositionally biased region" description="Basic and acidic residues" evidence="6">
    <location>
        <begin position="1132"/>
        <end position="1142"/>
    </location>
</feature>
<dbReference type="GO" id="GO:0003684">
    <property type="term" value="F:damaged DNA binding"/>
    <property type="evidence" value="ECO:0007669"/>
    <property type="project" value="InterPro"/>
</dbReference>
<proteinExistence type="inferred from homology"/>
<name>A0A2G5UCW1_9PELO</name>
<evidence type="ECO:0000256" key="3">
    <source>
        <dbReference type="ARBA" id="ARBA00022763"/>
    </source>
</evidence>
<feature type="compositionally biased region" description="Acidic residues" evidence="6">
    <location>
        <begin position="194"/>
        <end position="218"/>
    </location>
</feature>
<dbReference type="InterPro" id="IPR018327">
    <property type="entry name" value="BHD_2"/>
</dbReference>
<keyword evidence="3" id="KW-0227">DNA damage</keyword>
<dbReference type="EMBL" id="PDUG01000004">
    <property type="protein sequence ID" value="PIC37293.1"/>
    <property type="molecule type" value="Genomic_DNA"/>
</dbReference>
<evidence type="ECO:0000313" key="10">
    <source>
        <dbReference type="EMBL" id="PIC37293.1"/>
    </source>
</evidence>
<keyword evidence="5" id="KW-0539">Nucleus</keyword>
<feature type="compositionally biased region" description="Acidic residues" evidence="6">
    <location>
        <begin position="143"/>
        <end position="152"/>
    </location>
</feature>
<feature type="compositionally biased region" description="Acidic residues" evidence="6">
    <location>
        <begin position="274"/>
        <end position="284"/>
    </location>
</feature>
<dbReference type="GO" id="GO:0003697">
    <property type="term" value="F:single-stranded DNA binding"/>
    <property type="evidence" value="ECO:0007669"/>
    <property type="project" value="TreeGrafter"/>
</dbReference>
<evidence type="ECO:0000256" key="5">
    <source>
        <dbReference type="ARBA" id="ARBA00023242"/>
    </source>
</evidence>
<dbReference type="SMART" id="SM01032">
    <property type="entry name" value="BHD_3"/>
    <property type="match status" value="1"/>
</dbReference>
<feature type="compositionally biased region" description="Basic and acidic residues" evidence="6">
    <location>
        <begin position="367"/>
        <end position="376"/>
    </location>
</feature>
<dbReference type="InterPro" id="IPR036985">
    <property type="entry name" value="Transglutaminase-like_sf"/>
</dbReference>
<dbReference type="GO" id="GO:0000111">
    <property type="term" value="C:nucleotide-excision repair factor 2 complex"/>
    <property type="evidence" value="ECO:0007669"/>
    <property type="project" value="TreeGrafter"/>
</dbReference>
<dbReference type="Gene3D" id="3.30.70.2460">
    <property type="entry name" value="Rad4, beta-hairpin domain BHD3"/>
    <property type="match status" value="1"/>
</dbReference>
<feature type="compositionally biased region" description="Acidic residues" evidence="6">
    <location>
        <begin position="319"/>
        <end position="340"/>
    </location>
</feature>
<dbReference type="SMART" id="SM01031">
    <property type="entry name" value="BHD_2"/>
    <property type="match status" value="1"/>
</dbReference>
<evidence type="ECO:0000256" key="2">
    <source>
        <dbReference type="ARBA" id="ARBA00009525"/>
    </source>
</evidence>
<dbReference type="GO" id="GO:0071942">
    <property type="term" value="C:XPC complex"/>
    <property type="evidence" value="ECO:0007669"/>
    <property type="project" value="TreeGrafter"/>
</dbReference>
<feature type="region of interest" description="Disordered" evidence="6">
    <location>
        <begin position="711"/>
        <end position="746"/>
    </location>
</feature>
<dbReference type="Pfam" id="PF03835">
    <property type="entry name" value="Rad4"/>
    <property type="match status" value="1"/>
</dbReference>
<evidence type="ECO:0000256" key="1">
    <source>
        <dbReference type="ARBA" id="ARBA00004123"/>
    </source>
</evidence>
<dbReference type="Pfam" id="PF10403">
    <property type="entry name" value="BHD_1"/>
    <property type="match status" value="1"/>
</dbReference>
<evidence type="ECO:0000259" key="7">
    <source>
        <dbReference type="SMART" id="SM01030"/>
    </source>
</evidence>
<evidence type="ECO:0000256" key="4">
    <source>
        <dbReference type="ARBA" id="ARBA00023204"/>
    </source>
</evidence>
<feature type="compositionally biased region" description="Acidic residues" evidence="6">
    <location>
        <begin position="503"/>
        <end position="514"/>
    </location>
</feature>
<dbReference type="InterPro" id="IPR018326">
    <property type="entry name" value="Rad4_beta-hairpin_dom1"/>
</dbReference>
<reference evidence="11" key="1">
    <citation type="submission" date="2017-10" db="EMBL/GenBank/DDBJ databases">
        <title>Rapid genome shrinkage in a self-fertile nematode reveals novel sperm competition proteins.</title>
        <authorList>
            <person name="Yin D."/>
            <person name="Schwarz E.M."/>
            <person name="Thomas C.G."/>
            <person name="Felde R.L."/>
            <person name="Korf I.F."/>
            <person name="Cutter A.D."/>
            <person name="Schartner C.M."/>
            <person name="Ralston E.J."/>
            <person name="Meyer B.J."/>
            <person name="Haag E.S."/>
        </authorList>
    </citation>
    <scope>NUCLEOTIDE SEQUENCE [LARGE SCALE GENOMIC DNA]</scope>
    <source>
        <strain evidence="11">JU1422</strain>
    </source>
</reference>
<feature type="domain" description="Rad4 beta-hairpin" evidence="9">
    <location>
        <begin position="975"/>
        <end position="1049"/>
    </location>
</feature>